<gene>
    <name evidence="2" type="ORF">PsYK624_100520</name>
</gene>
<feature type="transmembrane region" description="Helical" evidence="1">
    <location>
        <begin position="64"/>
        <end position="84"/>
    </location>
</feature>
<reference evidence="2 3" key="1">
    <citation type="submission" date="2021-08" db="EMBL/GenBank/DDBJ databases">
        <title>Draft Genome Sequence of Phanerochaete sordida strain YK-624.</title>
        <authorList>
            <person name="Mori T."/>
            <person name="Dohra H."/>
            <person name="Suzuki T."/>
            <person name="Kawagishi H."/>
            <person name="Hirai H."/>
        </authorList>
    </citation>
    <scope>NUCLEOTIDE SEQUENCE [LARGE SCALE GENOMIC DNA]</scope>
    <source>
        <strain evidence="2 3">YK-624</strain>
    </source>
</reference>
<dbReference type="InterPro" id="IPR052786">
    <property type="entry name" value="Spore_wall_assembly"/>
</dbReference>
<dbReference type="AlphaFoldDB" id="A0A9P3GFG9"/>
<dbReference type="PANTHER" id="PTHR34292">
    <property type="entry name" value="OUTER SPORE WALL PROTEIN LDS1"/>
    <property type="match status" value="1"/>
</dbReference>
<feature type="transmembrane region" description="Helical" evidence="1">
    <location>
        <begin position="229"/>
        <end position="251"/>
    </location>
</feature>
<dbReference type="OrthoDB" id="2107885at2759"/>
<evidence type="ECO:0000313" key="3">
    <source>
        <dbReference type="Proteomes" id="UP000703269"/>
    </source>
</evidence>
<evidence type="ECO:0000256" key="1">
    <source>
        <dbReference type="SAM" id="Phobius"/>
    </source>
</evidence>
<feature type="transmembrane region" description="Helical" evidence="1">
    <location>
        <begin position="96"/>
        <end position="118"/>
    </location>
</feature>
<comment type="caution">
    <text evidence="2">The sequence shown here is derived from an EMBL/GenBank/DDBJ whole genome shotgun (WGS) entry which is preliminary data.</text>
</comment>
<keyword evidence="1" id="KW-0472">Membrane</keyword>
<evidence type="ECO:0000313" key="2">
    <source>
        <dbReference type="EMBL" id="GJE93887.1"/>
    </source>
</evidence>
<dbReference type="PANTHER" id="PTHR34292:SF2">
    <property type="entry name" value="OUTER SPORE WALL PROTEIN LDS1"/>
    <property type="match status" value="1"/>
</dbReference>
<accession>A0A9P3GFG9</accession>
<protein>
    <submittedName>
        <fullName evidence="2">EI24 domain-containing protein</fullName>
    </submittedName>
</protein>
<keyword evidence="1" id="KW-0812">Transmembrane</keyword>
<keyword evidence="1" id="KW-1133">Transmembrane helix</keyword>
<keyword evidence="3" id="KW-1185">Reference proteome</keyword>
<proteinExistence type="predicted"/>
<dbReference type="Proteomes" id="UP000703269">
    <property type="component" value="Unassembled WGS sequence"/>
</dbReference>
<sequence length="287" mass="29966">MSAQNKNTDAKPRTGLIEELKAEAASAAKESGAALASFAWLWPLRGVLYTATHPHVLLAVRGPLLKALGASAALFLALAFFTYLPQAALLSLFTGPLGPLLALALLGAESLALLTLLAKPLLLAPALERVFDTTLAASGARTLVAHGKTTRAAAAGSTLLRPLQALSGEGIVRYLLTLPLNAVPVLGTAAFLALNGRAAGPGWHARYFALKGFDAPARRGFVARHRPEYTAFGVAALLFNFVPVVGLVFTFTNTVGAALWAARLEAEANVIDPRPETAGETETAKTQ</sequence>
<name>A0A9P3GFG9_9APHY</name>
<organism evidence="2 3">
    <name type="scientific">Phanerochaete sordida</name>
    <dbReference type="NCBI Taxonomy" id="48140"/>
    <lineage>
        <taxon>Eukaryota</taxon>
        <taxon>Fungi</taxon>
        <taxon>Dikarya</taxon>
        <taxon>Basidiomycota</taxon>
        <taxon>Agaricomycotina</taxon>
        <taxon>Agaricomycetes</taxon>
        <taxon>Polyporales</taxon>
        <taxon>Phanerochaetaceae</taxon>
        <taxon>Phanerochaete</taxon>
    </lineage>
</organism>
<dbReference type="EMBL" id="BPQB01000035">
    <property type="protein sequence ID" value="GJE93887.1"/>
    <property type="molecule type" value="Genomic_DNA"/>
</dbReference>